<evidence type="ECO:0000313" key="5">
    <source>
        <dbReference type="Proteomes" id="UP001551482"/>
    </source>
</evidence>
<dbReference type="Proteomes" id="UP001551482">
    <property type="component" value="Unassembled WGS sequence"/>
</dbReference>
<dbReference type="EMBL" id="JBEZFP010000066">
    <property type="protein sequence ID" value="MEU8136551.1"/>
    <property type="molecule type" value="Genomic_DNA"/>
</dbReference>
<feature type="signal peptide" evidence="2">
    <location>
        <begin position="1"/>
        <end position="32"/>
    </location>
</feature>
<name>A0ABV3DLI4_9ACTN</name>
<evidence type="ECO:0000259" key="3">
    <source>
        <dbReference type="PROSITE" id="PS51677"/>
    </source>
</evidence>
<dbReference type="RefSeq" id="WP_358357171.1">
    <property type="nucleotide sequence ID" value="NZ_JBEZFP010000066.1"/>
</dbReference>
<comment type="caution">
    <text evidence="4">The sequence shown here is derived from an EMBL/GenBank/DDBJ whole genome shotgun (WGS) entry which is preliminary data.</text>
</comment>
<reference evidence="4 5" key="1">
    <citation type="submission" date="2024-06" db="EMBL/GenBank/DDBJ databases">
        <title>The Natural Products Discovery Center: Release of the First 8490 Sequenced Strains for Exploring Actinobacteria Biosynthetic Diversity.</title>
        <authorList>
            <person name="Kalkreuter E."/>
            <person name="Kautsar S.A."/>
            <person name="Yang D."/>
            <person name="Bader C.D."/>
            <person name="Teijaro C.N."/>
            <person name="Fluegel L."/>
            <person name="Davis C.M."/>
            <person name="Simpson J.R."/>
            <person name="Lauterbach L."/>
            <person name="Steele A.D."/>
            <person name="Gui C."/>
            <person name="Meng S."/>
            <person name="Li G."/>
            <person name="Viehrig K."/>
            <person name="Ye F."/>
            <person name="Su P."/>
            <person name="Kiefer A.F."/>
            <person name="Nichols A."/>
            <person name="Cepeda A.J."/>
            <person name="Yan W."/>
            <person name="Fan B."/>
            <person name="Jiang Y."/>
            <person name="Adhikari A."/>
            <person name="Zheng C.-J."/>
            <person name="Schuster L."/>
            <person name="Cowan T.M."/>
            <person name="Smanski M.J."/>
            <person name="Chevrette M.G."/>
            <person name="De Carvalho L.P.S."/>
            <person name="Shen B."/>
        </authorList>
    </citation>
    <scope>NUCLEOTIDE SEQUENCE [LARGE SCALE GENOMIC DNA]</scope>
    <source>
        <strain evidence="4 5">NPDC048946</strain>
    </source>
</reference>
<feature type="chain" id="PRO_5046514739" evidence="2">
    <location>
        <begin position="33"/>
        <end position="280"/>
    </location>
</feature>
<dbReference type="SUPFAM" id="SSF88713">
    <property type="entry name" value="Glycoside hydrolase/deacetylase"/>
    <property type="match status" value="1"/>
</dbReference>
<protein>
    <submittedName>
        <fullName evidence="4">Polysaccharide deacetylase family protein</fullName>
        <ecNumber evidence="4">3.-.-.-</ecNumber>
    </submittedName>
</protein>
<organism evidence="4 5">
    <name type="scientific">Streptodolium elevatio</name>
    <dbReference type="NCBI Taxonomy" id="3157996"/>
    <lineage>
        <taxon>Bacteria</taxon>
        <taxon>Bacillati</taxon>
        <taxon>Actinomycetota</taxon>
        <taxon>Actinomycetes</taxon>
        <taxon>Kitasatosporales</taxon>
        <taxon>Streptomycetaceae</taxon>
        <taxon>Streptodolium</taxon>
    </lineage>
</organism>
<evidence type="ECO:0000256" key="1">
    <source>
        <dbReference type="SAM" id="MobiDB-lite"/>
    </source>
</evidence>
<gene>
    <name evidence="4" type="ORF">AB0C36_23950</name>
</gene>
<dbReference type="InterPro" id="IPR011330">
    <property type="entry name" value="Glyco_hydro/deAcase_b/a-brl"/>
</dbReference>
<evidence type="ECO:0000313" key="4">
    <source>
        <dbReference type="EMBL" id="MEU8136551.1"/>
    </source>
</evidence>
<proteinExistence type="predicted"/>
<dbReference type="PANTHER" id="PTHR10587">
    <property type="entry name" value="GLYCOSYL TRANSFERASE-RELATED"/>
    <property type="match status" value="1"/>
</dbReference>
<dbReference type="EC" id="3.-.-.-" evidence="4"/>
<dbReference type="GO" id="GO:0016787">
    <property type="term" value="F:hydrolase activity"/>
    <property type="evidence" value="ECO:0007669"/>
    <property type="project" value="UniProtKB-KW"/>
</dbReference>
<evidence type="ECO:0000256" key="2">
    <source>
        <dbReference type="SAM" id="SignalP"/>
    </source>
</evidence>
<feature type="compositionally biased region" description="Pro residues" evidence="1">
    <location>
        <begin position="68"/>
        <end position="79"/>
    </location>
</feature>
<keyword evidence="4" id="KW-0378">Hydrolase</keyword>
<dbReference type="CDD" id="cd10917">
    <property type="entry name" value="CE4_NodB_like_6s_7s"/>
    <property type="match status" value="1"/>
</dbReference>
<sequence length="280" mass="30165">MSVVPVRNASFQAAVVLLAVFLCGFLVWTASADTAAPRTHAGPRPTQDDAGQPPEVEGSFEGVTTPPTAQPPAATPGPKVPTLLQSKTGRTDPGKWVALTFDDGPWNTYTPQVLGILKQYGIKATFCVVGNQAKALPGQIREIVAQGHTLCNHTMSHDTEMPTRTPEEMRAQMQQTLDAIHAAVPGVPVPWYRAPGGMWSVQVQEVAASLEMRSLGWTVDTLDWRKPGVDKMMQTVHSQLGPGGVILMHDGGGDRTQSVECLRRLIPELLAQGYQFTVPV</sequence>
<keyword evidence="2" id="KW-0732">Signal</keyword>
<feature type="domain" description="NodB homology" evidence="3">
    <location>
        <begin position="95"/>
        <end position="277"/>
    </location>
</feature>
<feature type="region of interest" description="Disordered" evidence="1">
    <location>
        <begin position="36"/>
        <end position="91"/>
    </location>
</feature>
<dbReference type="PROSITE" id="PS51677">
    <property type="entry name" value="NODB"/>
    <property type="match status" value="1"/>
</dbReference>
<dbReference type="PANTHER" id="PTHR10587:SF137">
    <property type="entry name" value="4-DEOXY-4-FORMAMIDO-L-ARABINOSE-PHOSPHOUNDECAPRENOL DEFORMYLASE ARND-RELATED"/>
    <property type="match status" value="1"/>
</dbReference>
<dbReference type="Pfam" id="PF01522">
    <property type="entry name" value="Polysacc_deac_1"/>
    <property type="match status" value="1"/>
</dbReference>
<keyword evidence="5" id="KW-1185">Reference proteome</keyword>
<dbReference type="InterPro" id="IPR002509">
    <property type="entry name" value="NODB_dom"/>
</dbReference>
<accession>A0ABV3DLI4</accession>
<dbReference type="InterPro" id="IPR050248">
    <property type="entry name" value="Polysacc_deacetylase_ArnD"/>
</dbReference>
<dbReference type="Gene3D" id="3.20.20.370">
    <property type="entry name" value="Glycoside hydrolase/deacetylase"/>
    <property type="match status" value="1"/>
</dbReference>